<organism evidence="1 2">
    <name type="scientific">Popillia japonica</name>
    <name type="common">Japanese beetle</name>
    <dbReference type="NCBI Taxonomy" id="7064"/>
    <lineage>
        <taxon>Eukaryota</taxon>
        <taxon>Metazoa</taxon>
        <taxon>Ecdysozoa</taxon>
        <taxon>Arthropoda</taxon>
        <taxon>Hexapoda</taxon>
        <taxon>Insecta</taxon>
        <taxon>Pterygota</taxon>
        <taxon>Neoptera</taxon>
        <taxon>Endopterygota</taxon>
        <taxon>Coleoptera</taxon>
        <taxon>Polyphaga</taxon>
        <taxon>Scarabaeiformia</taxon>
        <taxon>Scarabaeidae</taxon>
        <taxon>Rutelinae</taxon>
        <taxon>Popillia</taxon>
    </lineage>
</organism>
<proteinExistence type="predicted"/>
<accession>A0AAW1NKS3</accession>
<evidence type="ECO:0000313" key="1">
    <source>
        <dbReference type="EMBL" id="KAK9759271.1"/>
    </source>
</evidence>
<reference evidence="1 2" key="1">
    <citation type="journal article" date="2024" name="BMC Genomics">
        <title>De novo assembly and annotation of Popillia japonica's genome with initial clues to its potential as an invasive pest.</title>
        <authorList>
            <person name="Cucini C."/>
            <person name="Boschi S."/>
            <person name="Funari R."/>
            <person name="Cardaioli E."/>
            <person name="Iannotti N."/>
            <person name="Marturano G."/>
            <person name="Paoli F."/>
            <person name="Bruttini M."/>
            <person name="Carapelli A."/>
            <person name="Frati F."/>
            <person name="Nardi F."/>
        </authorList>
    </citation>
    <scope>NUCLEOTIDE SEQUENCE [LARGE SCALE GENOMIC DNA]</scope>
    <source>
        <strain evidence="1">DMR45628</strain>
    </source>
</reference>
<name>A0AAW1NKS3_POPJA</name>
<sequence length="109" mass="12538">MQFTLALKLAEGNNAAVLVEEMGNYQIIDIVLEQAGNEEDEEEDDEKEEETISHFDIVLEQAGNEEDEEEDDEKEEETISHFAAKDAFETARQRTINRYINGQHQFMGK</sequence>
<evidence type="ECO:0000313" key="2">
    <source>
        <dbReference type="Proteomes" id="UP001458880"/>
    </source>
</evidence>
<protein>
    <submittedName>
        <fullName evidence="1">Uncharacterized protein</fullName>
    </submittedName>
</protein>
<comment type="caution">
    <text evidence="1">The sequence shown here is derived from an EMBL/GenBank/DDBJ whole genome shotgun (WGS) entry which is preliminary data.</text>
</comment>
<keyword evidence="2" id="KW-1185">Reference proteome</keyword>
<dbReference type="EMBL" id="JASPKY010000001">
    <property type="protein sequence ID" value="KAK9759271.1"/>
    <property type="molecule type" value="Genomic_DNA"/>
</dbReference>
<dbReference type="AlphaFoldDB" id="A0AAW1NKS3"/>
<gene>
    <name evidence="1" type="ORF">QE152_g175</name>
</gene>
<dbReference type="Proteomes" id="UP001458880">
    <property type="component" value="Unassembled WGS sequence"/>
</dbReference>